<dbReference type="EMBL" id="BMAR01000007">
    <property type="protein sequence ID" value="GFR44127.1"/>
    <property type="molecule type" value="Genomic_DNA"/>
</dbReference>
<evidence type="ECO:0000256" key="3">
    <source>
        <dbReference type="ARBA" id="ARBA00023242"/>
    </source>
</evidence>
<dbReference type="InterPro" id="IPR037129">
    <property type="entry name" value="XPA_sf"/>
</dbReference>
<feature type="non-terminal residue" evidence="5">
    <location>
        <position position="127"/>
    </location>
</feature>
<dbReference type="SUPFAM" id="SSF46955">
    <property type="entry name" value="Putative DNA-binding domain"/>
    <property type="match status" value="1"/>
</dbReference>
<dbReference type="GO" id="GO:0000715">
    <property type="term" value="P:nucleotide-excision repair, DNA damage recognition"/>
    <property type="evidence" value="ECO:0007669"/>
    <property type="project" value="TreeGrafter"/>
</dbReference>
<dbReference type="Proteomes" id="UP001054857">
    <property type="component" value="Unassembled WGS sequence"/>
</dbReference>
<accession>A0AAD3DPB7</accession>
<name>A0AAD3DPB7_9CHLO</name>
<dbReference type="GO" id="GO:0006284">
    <property type="term" value="P:base-excision repair"/>
    <property type="evidence" value="ECO:0007669"/>
    <property type="project" value="TreeGrafter"/>
</dbReference>
<dbReference type="GO" id="GO:0003684">
    <property type="term" value="F:damaged DNA binding"/>
    <property type="evidence" value="ECO:0007669"/>
    <property type="project" value="InterPro"/>
</dbReference>
<evidence type="ECO:0000256" key="2">
    <source>
        <dbReference type="ARBA" id="ARBA00022833"/>
    </source>
</evidence>
<keyword evidence="6" id="KW-1185">Reference proteome</keyword>
<dbReference type="InterPro" id="IPR000465">
    <property type="entry name" value="XPA/RAD14"/>
</dbReference>
<dbReference type="InterPro" id="IPR022656">
    <property type="entry name" value="XPA_C"/>
</dbReference>
<dbReference type="GO" id="GO:1901255">
    <property type="term" value="P:nucleotide-excision repair involved in interstrand cross-link repair"/>
    <property type="evidence" value="ECO:0007669"/>
    <property type="project" value="TreeGrafter"/>
</dbReference>
<protein>
    <recommendedName>
        <fullName evidence="4">XPA C-terminal domain-containing protein</fullName>
    </recommendedName>
</protein>
<proteinExistence type="predicted"/>
<evidence type="ECO:0000256" key="1">
    <source>
        <dbReference type="ARBA" id="ARBA00004123"/>
    </source>
</evidence>
<dbReference type="InterPro" id="IPR009061">
    <property type="entry name" value="DNA-bd_dom_put_sf"/>
</dbReference>
<keyword evidence="3" id="KW-0539">Nucleus</keyword>
<gene>
    <name evidence="5" type="ORF">Agub_g5290</name>
</gene>
<dbReference type="GO" id="GO:0000110">
    <property type="term" value="C:nucleotide-excision repair factor 1 complex"/>
    <property type="evidence" value="ECO:0007669"/>
    <property type="project" value="TreeGrafter"/>
</dbReference>
<evidence type="ECO:0000313" key="6">
    <source>
        <dbReference type="Proteomes" id="UP001054857"/>
    </source>
</evidence>
<comment type="subcellular location">
    <subcellularLocation>
        <location evidence="1">Nucleus</location>
    </subcellularLocation>
</comment>
<dbReference type="PANTHER" id="PTHR10142:SF0">
    <property type="entry name" value="DNA REPAIR PROTEIN COMPLEMENTING XP-A CELLS"/>
    <property type="match status" value="1"/>
</dbReference>
<dbReference type="Gene3D" id="3.90.530.10">
    <property type="entry name" value="XPA C-terminal domain"/>
    <property type="match status" value="1"/>
</dbReference>
<dbReference type="CDD" id="cd21075">
    <property type="entry name" value="DBD_XPA-like"/>
    <property type="match status" value="1"/>
</dbReference>
<organism evidence="5 6">
    <name type="scientific">Astrephomene gubernaculifera</name>
    <dbReference type="NCBI Taxonomy" id="47775"/>
    <lineage>
        <taxon>Eukaryota</taxon>
        <taxon>Viridiplantae</taxon>
        <taxon>Chlorophyta</taxon>
        <taxon>core chlorophytes</taxon>
        <taxon>Chlorophyceae</taxon>
        <taxon>CS clade</taxon>
        <taxon>Chlamydomonadales</taxon>
        <taxon>Astrephomenaceae</taxon>
        <taxon>Astrephomene</taxon>
    </lineage>
</organism>
<comment type="caution">
    <text evidence="5">The sequence shown here is derived from an EMBL/GenBank/DDBJ whole genome shotgun (WGS) entry which is preliminary data.</text>
</comment>
<evidence type="ECO:0000313" key="5">
    <source>
        <dbReference type="EMBL" id="GFR44127.1"/>
    </source>
</evidence>
<dbReference type="PANTHER" id="PTHR10142">
    <property type="entry name" value="DNA REPAIR PROTEIN COMPLEMENTING XP-A CELLS"/>
    <property type="match status" value="1"/>
</dbReference>
<reference evidence="5 6" key="1">
    <citation type="journal article" date="2021" name="Sci. Rep.">
        <title>Genome sequencing of the multicellular alga Astrephomene provides insights into convergent evolution of germ-soma differentiation.</title>
        <authorList>
            <person name="Yamashita S."/>
            <person name="Yamamoto K."/>
            <person name="Matsuzaki R."/>
            <person name="Suzuki S."/>
            <person name="Yamaguchi H."/>
            <person name="Hirooka S."/>
            <person name="Minakuchi Y."/>
            <person name="Miyagishima S."/>
            <person name="Kawachi M."/>
            <person name="Toyoda A."/>
            <person name="Nozaki H."/>
        </authorList>
    </citation>
    <scope>NUCLEOTIDE SEQUENCE [LARGE SCALE GENOMIC DNA]</scope>
    <source>
        <strain evidence="5 6">NIES-4017</strain>
    </source>
</reference>
<dbReference type="GO" id="GO:0070914">
    <property type="term" value="P:UV-damage excision repair"/>
    <property type="evidence" value="ECO:0007669"/>
    <property type="project" value="TreeGrafter"/>
</dbReference>
<feature type="domain" description="XPA C-terminal" evidence="4">
    <location>
        <begin position="43"/>
        <end position="87"/>
    </location>
</feature>
<sequence>MADGGGFCQASCCESCGSLSFSSEWMQAFGVALCHQCKRGEALISKGNAMTLYCLTEKDLRGLGCLTKENPQKKNWSAMKLYLRAQVEERARRKYGDLEAARQLRHDKAQAKAQGWLAKRARAADGE</sequence>
<dbReference type="Pfam" id="PF05181">
    <property type="entry name" value="XPA_C"/>
    <property type="match status" value="1"/>
</dbReference>
<evidence type="ECO:0000259" key="4">
    <source>
        <dbReference type="Pfam" id="PF05181"/>
    </source>
</evidence>
<dbReference type="AlphaFoldDB" id="A0AAD3DPB7"/>
<keyword evidence="2" id="KW-0862">Zinc</keyword>